<dbReference type="InterPro" id="IPR009061">
    <property type="entry name" value="DNA-bd_dom_put_sf"/>
</dbReference>
<dbReference type="NCBIfam" id="TIGR01764">
    <property type="entry name" value="excise"/>
    <property type="match status" value="1"/>
</dbReference>
<keyword evidence="3" id="KW-1185">Reference proteome</keyword>
<evidence type="ECO:0000313" key="3">
    <source>
        <dbReference type="Proteomes" id="UP001500843"/>
    </source>
</evidence>
<dbReference type="Pfam" id="PF12728">
    <property type="entry name" value="HTH_17"/>
    <property type="match status" value="1"/>
</dbReference>
<dbReference type="Proteomes" id="UP001500843">
    <property type="component" value="Unassembled WGS sequence"/>
</dbReference>
<feature type="domain" description="Helix-turn-helix" evidence="1">
    <location>
        <begin position="84"/>
        <end position="133"/>
    </location>
</feature>
<evidence type="ECO:0000259" key="1">
    <source>
        <dbReference type="Pfam" id="PF12728"/>
    </source>
</evidence>
<gene>
    <name evidence="2" type="ORF">GCM10023198_28930</name>
</gene>
<dbReference type="RefSeq" id="WP_253869529.1">
    <property type="nucleotide sequence ID" value="NZ_BAABHM010000012.1"/>
</dbReference>
<comment type="caution">
    <text evidence="2">The sequence shown here is derived from an EMBL/GenBank/DDBJ whole genome shotgun (WGS) entry which is preliminary data.</text>
</comment>
<proteinExistence type="predicted"/>
<dbReference type="InterPro" id="IPR041657">
    <property type="entry name" value="HTH_17"/>
</dbReference>
<name>A0ABP8XCF5_9MICO</name>
<dbReference type="InterPro" id="IPR010093">
    <property type="entry name" value="SinI_DNA-bd"/>
</dbReference>
<evidence type="ECO:0000313" key="2">
    <source>
        <dbReference type="EMBL" id="GAA4705354.1"/>
    </source>
</evidence>
<dbReference type="SUPFAM" id="SSF46955">
    <property type="entry name" value="Putative DNA-binding domain"/>
    <property type="match status" value="1"/>
</dbReference>
<accession>A0ABP8XCF5</accession>
<organism evidence="2 3">
    <name type="scientific">Promicromonospora umidemergens</name>
    <dbReference type="NCBI Taxonomy" id="629679"/>
    <lineage>
        <taxon>Bacteria</taxon>
        <taxon>Bacillati</taxon>
        <taxon>Actinomycetota</taxon>
        <taxon>Actinomycetes</taxon>
        <taxon>Micrococcales</taxon>
        <taxon>Promicromonosporaceae</taxon>
        <taxon>Promicromonospora</taxon>
    </lineage>
</organism>
<sequence length="173" mass="18756">MSAELASQTYVPEESASGAAEVLSFLAAHADRRGTEPARRFLLVGGGEGEQIELPRTVYRALVQVVEALAAGKAVTVSPQEPQLTTQQAADLLGVSRPTVVRMIESGELAAERNGNRRRLLLSDVLAYRARRRARQYAMLAATSVDIDDEDDPAEMIERLREARKAAAAARRG</sequence>
<reference evidence="3" key="1">
    <citation type="journal article" date="2019" name="Int. J. Syst. Evol. Microbiol.">
        <title>The Global Catalogue of Microorganisms (GCM) 10K type strain sequencing project: providing services to taxonomists for standard genome sequencing and annotation.</title>
        <authorList>
            <consortium name="The Broad Institute Genomics Platform"/>
            <consortium name="The Broad Institute Genome Sequencing Center for Infectious Disease"/>
            <person name="Wu L."/>
            <person name="Ma J."/>
        </authorList>
    </citation>
    <scope>NUCLEOTIDE SEQUENCE [LARGE SCALE GENOMIC DNA]</scope>
    <source>
        <strain evidence="3">JCM 17975</strain>
    </source>
</reference>
<dbReference type="EMBL" id="BAABHM010000012">
    <property type="protein sequence ID" value="GAA4705354.1"/>
    <property type="molecule type" value="Genomic_DNA"/>
</dbReference>
<protein>
    <recommendedName>
        <fullName evidence="1">Helix-turn-helix domain-containing protein</fullName>
    </recommendedName>
</protein>
<dbReference type="Gene3D" id="1.10.1660.10">
    <property type="match status" value="1"/>
</dbReference>